<gene>
    <name evidence="1" type="ORF">CPT_Shaeky_054</name>
</gene>
<dbReference type="EMBL" id="MT701595">
    <property type="protein sequence ID" value="QPB09741.1"/>
    <property type="molecule type" value="Genomic_DNA"/>
</dbReference>
<protein>
    <submittedName>
        <fullName evidence="1">Uncharacterized protein</fullName>
    </submittedName>
</protein>
<name>A0A873WPZ9_9CAUD</name>
<sequence>MYEISLTRAGFLSAAAQESRKLAGHMRMLKTAQARGNRGGVVLAARKVQETADRIDNLLIAADQFDADA</sequence>
<reference evidence="1" key="1">
    <citation type="submission" date="2020-07" db="EMBL/GenBank/DDBJ databases">
        <title>Complete genome sequence of Streptomyces phage Shaeky.</title>
        <authorList>
            <person name="Shodrock S.L."/>
            <person name="Higbee T."/>
            <person name="Clark J.D."/>
            <person name="Hernandez I."/>
            <person name="Liu M."/>
            <person name="Burrowes B."/>
        </authorList>
    </citation>
    <scope>NUCLEOTIDE SEQUENCE</scope>
</reference>
<dbReference type="Proteomes" id="UP000663581">
    <property type="component" value="Segment"/>
</dbReference>
<evidence type="ECO:0000313" key="1">
    <source>
        <dbReference type="EMBL" id="QPB09741.1"/>
    </source>
</evidence>
<evidence type="ECO:0000313" key="2">
    <source>
        <dbReference type="Proteomes" id="UP000663581"/>
    </source>
</evidence>
<keyword evidence="2" id="KW-1185">Reference proteome</keyword>
<proteinExistence type="predicted"/>
<organism evidence="1 2">
    <name type="scientific">Streptomyces phage Shaeky</name>
    <dbReference type="NCBI Taxonomy" id="2767586"/>
    <lineage>
        <taxon>Viruses</taxon>
        <taxon>Duplodnaviria</taxon>
        <taxon>Heunggongvirae</taxon>
        <taxon>Uroviricota</taxon>
        <taxon>Caudoviricetes</taxon>
        <taxon>Colingsworthviridae</taxon>
        <taxon>Shaekyvirus</taxon>
        <taxon>Shaekyvirus shaeky</taxon>
    </lineage>
</organism>
<accession>A0A873WPZ9</accession>